<dbReference type="EMBL" id="CP032485">
    <property type="protein sequence ID" value="QDH24044.1"/>
    <property type="molecule type" value="Genomic_DNA"/>
</dbReference>
<feature type="transmembrane region" description="Helical" evidence="2">
    <location>
        <begin position="16"/>
        <end position="37"/>
    </location>
</feature>
<proteinExistence type="predicted"/>
<organism evidence="4 5">
    <name type="scientific">Neokomagataea tanensis</name>
    <dbReference type="NCBI Taxonomy" id="661191"/>
    <lineage>
        <taxon>Bacteria</taxon>
        <taxon>Pseudomonadati</taxon>
        <taxon>Pseudomonadota</taxon>
        <taxon>Alphaproteobacteria</taxon>
        <taxon>Acetobacterales</taxon>
        <taxon>Acetobacteraceae</taxon>
        <taxon>Neokomagataea</taxon>
    </lineage>
</organism>
<evidence type="ECO:0000256" key="1">
    <source>
        <dbReference type="SAM" id="MobiDB-lite"/>
    </source>
</evidence>
<dbReference type="PANTHER" id="PTHR30441:SF9">
    <property type="entry name" value="ASMA FAMILY PROTEIN YHJG"/>
    <property type="match status" value="1"/>
</dbReference>
<feature type="domain" description="AsmA" evidence="3">
    <location>
        <begin position="201"/>
        <end position="543"/>
    </location>
</feature>
<keyword evidence="2" id="KW-0472">Membrane</keyword>
<dbReference type="InterPro" id="IPR052894">
    <property type="entry name" value="AsmA-related"/>
</dbReference>
<evidence type="ECO:0000313" key="5">
    <source>
        <dbReference type="Proteomes" id="UP000317214"/>
    </source>
</evidence>
<keyword evidence="5" id="KW-1185">Reference proteome</keyword>
<dbReference type="KEGG" id="ntn:D5366_00835"/>
<dbReference type="OrthoDB" id="5749006at2"/>
<protein>
    <submittedName>
        <fullName evidence="4">AsmA family protein</fullName>
    </submittedName>
</protein>
<accession>A0A4Y6V3V2</accession>
<dbReference type="GO" id="GO:0090313">
    <property type="term" value="P:regulation of protein targeting to membrane"/>
    <property type="evidence" value="ECO:0007669"/>
    <property type="project" value="TreeGrafter"/>
</dbReference>
<dbReference type="AlphaFoldDB" id="A0A4Y6V3V2"/>
<dbReference type="PANTHER" id="PTHR30441">
    <property type="entry name" value="DUF748 DOMAIN-CONTAINING PROTEIN"/>
    <property type="match status" value="1"/>
</dbReference>
<sequence length="676" mass="72170">MTTPSPSRPKRRILKFFSYGLGVFAAAILLLIFLWRWDWFVPLINRKATAALQRPVSIAHLHVSPGFKTSVTVDDLRIEQPADFSEEKQDFASARSVTVKFDVWRYITGKGLSIPVIRVDAPQGDIVSRLNGKNNYTFPSSSSKADTKKTSSTGDTPHFNEIAIHHADIRIALARLKTDMHLRIHTTEPTEHQAGSITLDLNGRYAQAPITGHIVGGALLGLTSRDTPYPINGKLENGPTFVTLHGTVDDPMAFKGTHLALHFAGPDMALLYALTGVPIPHTPAYSITGNLGYSKSYIRFDQFEGRMGTSDIGGDIHVDPHQKPIFVEAHLHSRNVNLADLGGFIGAKTGTAPPPPKTSNAILPTSKIDIPKLNAANVTLTYHGNRIENKDWPLDDIDTAFDIHDGSINLHHLTFASGTGHISAEAKLDPASASQFHTHAKLDVSRLPLSRVMKPSSMFQGQGTIGGHMTLASTGNSVATLVANGNGGITLVLDRGGNITALLPDLIGLKLGSAVLSALGIPDRSKLDCLVADMPLQNGILKTRSLLLQTGTTRTTGNGSVNFHNDTLDYAMTTRSVHPQILSLPGAIHISGPIASPSITPGAELIGRVAATIGLGILFPPAALLPTIQFGVGEGSACEHALANADQHPAAGIAPGSTTGATRAKHAYRTRHKAHR</sequence>
<name>A0A4Y6V3V2_9PROT</name>
<dbReference type="InterPro" id="IPR007844">
    <property type="entry name" value="AsmA"/>
</dbReference>
<evidence type="ECO:0000256" key="2">
    <source>
        <dbReference type="SAM" id="Phobius"/>
    </source>
</evidence>
<evidence type="ECO:0000259" key="3">
    <source>
        <dbReference type="Pfam" id="PF05170"/>
    </source>
</evidence>
<gene>
    <name evidence="4" type="ORF">D5366_00835</name>
</gene>
<evidence type="ECO:0000313" key="4">
    <source>
        <dbReference type="EMBL" id="QDH24044.1"/>
    </source>
</evidence>
<dbReference type="GO" id="GO:0005886">
    <property type="term" value="C:plasma membrane"/>
    <property type="evidence" value="ECO:0007669"/>
    <property type="project" value="TreeGrafter"/>
</dbReference>
<dbReference type="Proteomes" id="UP000317214">
    <property type="component" value="Chromosome"/>
</dbReference>
<dbReference type="Pfam" id="PF05170">
    <property type="entry name" value="AsmA"/>
    <property type="match status" value="1"/>
</dbReference>
<keyword evidence="2" id="KW-0812">Transmembrane</keyword>
<reference evidence="4 5" key="1">
    <citation type="submission" date="2018-09" db="EMBL/GenBank/DDBJ databases">
        <title>The complete genome sequence of Neokomagataea tanensis NBRC 106556(T).</title>
        <authorList>
            <person name="Chua K.-O."/>
            <person name="See-Too W.-S."/>
            <person name="Hong K.-W."/>
            <person name="Yin W.-F."/>
            <person name="Chan K.-G."/>
        </authorList>
    </citation>
    <scope>NUCLEOTIDE SEQUENCE [LARGE SCALE GENOMIC DNA]</scope>
    <source>
        <strain evidence="5">AH13 \ NBRC 106556</strain>
    </source>
</reference>
<keyword evidence="2" id="KW-1133">Transmembrane helix</keyword>
<dbReference type="RefSeq" id="WP_141491881.1">
    <property type="nucleotide sequence ID" value="NZ_CP032485.1"/>
</dbReference>
<feature type="region of interest" description="Disordered" evidence="1">
    <location>
        <begin position="137"/>
        <end position="157"/>
    </location>
</feature>